<accession>A0A840CS00</accession>
<gene>
    <name evidence="1" type="ORF">GGR21_001590</name>
</gene>
<evidence type="ECO:0000313" key="1">
    <source>
        <dbReference type="EMBL" id="MBB4035695.1"/>
    </source>
</evidence>
<keyword evidence="2" id="KW-1185">Reference proteome</keyword>
<dbReference type="EMBL" id="JACIEP010000005">
    <property type="protein sequence ID" value="MBB4035695.1"/>
    <property type="molecule type" value="Genomic_DNA"/>
</dbReference>
<reference evidence="1 2" key="1">
    <citation type="submission" date="2020-08" db="EMBL/GenBank/DDBJ databases">
        <title>Genomic Encyclopedia of Type Strains, Phase IV (KMG-IV): sequencing the most valuable type-strain genomes for metagenomic binning, comparative biology and taxonomic classification.</title>
        <authorList>
            <person name="Goeker M."/>
        </authorList>
    </citation>
    <scope>NUCLEOTIDE SEQUENCE [LARGE SCALE GENOMIC DNA]</scope>
    <source>
        <strain evidence="1 2">DSM 104969</strain>
    </source>
</reference>
<evidence type="ECO:0000313" key="2">
    <source>
        <dbReference type="Proteomes" id="UP000555103"/>
    </source>
</evidence>
<dbReference type="RefSeq" id="WP_183306628.1">
    <property type="nucleotide sequence ID" value="NZ_JACIEP010000005.1"/>
</dbReference>
<sequence>MKTKLRNLLFCIILIGTFFINTSYTPSVYDYVPIFMERSELEKSVFYQDKGRELVSPGKIYYKAPYIYINEQYKGVHVINNSNPEKPVNEGFIVTPGCIDMAIKGNILYVDNSVDLVAFDLNTKEVTERIKNVFPEPVPPHNLYYYINRPNGFILVGWKRAQ</sequence>
<evidence type="ECO:0008006" key="3">
    <source>
        <dbReference type="Google" id="ProtNLM"/>
    </source>
</evidence>
<comment type="caution">
    <text evidence="1">The sequence shown here is derived from an EMBL/GenBank/DDBJ whole genome shotgun (WGS) entry which is preliminary data.</text>
</comment>
<name>A0A840CS00_9BACT</name>
<organism evidence="1 2">
    <name type="scientific">Dysgonomonas hofstadii</name>
    <dbReference type="NCBI Taxonomy" id="637886"/>
    <lineage>
        <taxon>Bacteria</taxon>
        <taxon>Pseudomonadati</taxon>
        <taxon>Bacteroidota</taxon>
        <taxon>Bacteroidia</taxon>
        <taxon>Bacteroidales</taxon>
        <taxon>Dysgonomonadaceae</taxon>
        <taxon>Dysgonomonas</taxon>
    </lineage>
</organism>
<dbReference type="Proteomes" id="UP000555103">
    <property type="component" value="Unassembled WGS sequence"/>
</dbReference>
<proteinExistence type="predicted"/>
<dbReference type="AlphaFoldDB" id="A0A840CS00"/>
<protein>
    <recommendedName>
        <fullName evidence="3">LVIVD repeat-containing protein</fullName>
    </recommendedName>
</protein>